<reference evidence="1" key="2">
    <citation type="submission" date="2021-04" db="EMBL/GenBank/DDBJ databases">
        <authorList>
            <person name="Gilroy R."/>
        </authorList>
    </citation>
    <scope>NUCLEOTIDE SEQUENCE</scope>
    <source>
        <strain evidence="1">B5-657</strain>
    </source>
</reference>
<organism evidence="1 2">
    <name type="scientific">Candidatus Cellulosilyticum pullistercoris</name>
    <dbReference type="NCBI Taxonomy" id="2838521"/>
    <lineage>
        <taxon>Bacteria</taxon>
        <taxon>Bacillati</taxon>
        <taxon>Bacillota</taxon>
        <taxon>Clostridia</taxon>
        <taxon>Lachnospirales</taxon>
        <taxon>Cellulosilyticaceae</taxon>
        <taxon>Cellulosilyticum</taxon>
    </lineage>
</organism>
<dbReference type="Proteomes" id="UP000824229">
    <property type="component" value="Unassembled WGS sequence"/>
</dbReference>
<dbReference type="AlphaFoldDB" id="A0A9E2NMM7"/>
<name>A0A9E2NMM7_9FIRM</name>
<accession>A0A9E2NMM7</accession>
<dbReference type="EMBL" id="JAHLFQ010000042">
    <property type="protein sequence ID" value="MBU3803568.1"/>
    <property type="molecule type" value="Genomic_DNA"/>
</dbReference>
<evidence type="ECO:0000313" key="2">
    <source>
        <dbReference type="Proteomes" id="UP000824229"/>
    </source>
</evidence>
<protein>
    <submittedName>
        <fullName evidence="1">Uncharacterized protein</fullName>
    </submittedName>
</protein>
<evidence type="ECO:0000313" key="1">
    <source>
        <dbReference type="EMBL" id="MBU3803568.1"/>
    </source>
</evidence>
<reference evidence="1" key="1">
    <citation type="journal article" date="2021" name="PeerJ">
        <title>Extensive microbial diversity within the chicken gut microbiome revealed by metagenomics and culture.</title>
        <authorList>
            <person name="Gilroy R."/>
            <person name="Ravi A."/>
            <person name="Getino M."/>
            <person name="Pursley I."/>
            <person name="Horton D.L."/>
            <person name="Alikhan N.F."/>
            <person name="Baker D."/>
            <person name="Gharbi K."/>
            <person name="Hall N."/>
            <person name="Watson M."/>
            <person name="Adriaenssens E.M."/>
            <person name="Foster-Nyarko E."/>
            <person name="Jarju S."/>
            <person name="Secka A."/>
            <person name="Antonio M."/>
            <person name="Oren A."/>
            <person name="Chaudhuri R.R."/>
            <person name="La Ragione R."/>
            <person name="Hildebrand F."/>
            <person name="Pallen M.J."/>
        </authorList>
    </citation>
    <scope>NUCLEOTIDE SEQUENCE</scope>
    <source>
        <strain evidence="1">B5-657</strain>
    </source>
</reference>
<sequence>MNYNGRKKDNIKNGLILLIGLVCLWGITMNLRSAEAAIEEMDTDEIVSQTIITEEKNIEIEVNELYQSMGQAVEVEEIRNVVMQVLGDSYFPEIEIDGKGQFYSVTIIYDETNKDQVLSKAKKEQVALVNACLLMSLFNDIDDVTTRNVRGETYDEKVIYRPDIEDYFGISLEAANHKNTFTRIANEFLSSEAVDTYWSMKHPYDSQLGEVVEKFYKCNFPSKWEEEETFPYVDETLGADLVEQYGYKFFIQGLNYEHPLMNYYAAYRLAEYYGNRNLDEILLELASCKNKSDNKEVQTVCTWVMNILSSHLEEDEVLVFTRYSKSELQGGRKLYGLVGEKLVELASWQGEQPGGFEVISVSNNKKSVIDV</sequence>
<gene>
    <name evidence="1" type="ORF">H9872_02255</name>
</gene>
<proteinExistence type="predicted"/>
<comment type="caution">
    <text evidence="1">The sequence shown here is derived from an EMBL/GenBank/DDBJ whole genome shotgun (WGS) entry which is preliminary data.</text>
</comment>